<evidence type="ECO:0000256" key="1">
    <source>
        <dbReference type="SAM" id="MobiDB-lite"/>
    </source>
</evidence>
<dbReference type="AlphaFoldDB" id="M2ND49"/>
<dbReference type="EMBL" id="KB445554">
    <property type="protein sequence ID" value="EMC97129.1"/>
    <property type="molecule type" value="Genomic_DNA"/>
</dbReference>
<sequence length="122" mass="14231">MKGELVELEDKTTKRQTETTPSNALHTSSSRRGRPAKHLGSSAKRTKRKNQSHKLKARKPMGPRKQITPTTKKDLLKERAYGRYARKRTREQQEQAVLRKVETYFRVLRDGKKYRSLGGVRR</sequence>
<dbReference type="GeneID" id="19108750"/>
<dbReference type="OrthoDB" id="3904669at2759"/>
<dbReference type="HOGENOM" id="CLU_2026284_0_0_1"/>
<feature type="region of interest" description="Disordered" evidence="1">
    <location>
        <begin position="1"/>
        <end position="78"/>
    </location>
</feature>
<dbReference type="Proteomes" id="UP000011761">
    <property type="component" value="Unassembled WGS sequence"/>
</dbReference>
<evidence type="ECO:0000313" key="3">
    <source>
        <dbReference type="Proteomes" id="UP000011761"/>
    </source>
</evidence>
<gene>
    <name evidence="2" type="ORF">BAUCODRAFT_147284</name>
</gene>
<dbReference type="RefSeq" id="XP_007675665.1">
    <property type="nucleotide sequence ID" value="XM_007677475.1"/>
</dbReference>
<feature type="compositionally biased region" description="Basic and acidic residues" evidence="1">
    <location>
        <begin position="1"/>
        <end position="17"/>
    </location>
</feature>
<accession>M2ND49</accession>
<protein>
    <submittedName>
        <fullName evidence="2">Uncharacterized protein</fullName>
    </submittedName>
</protein>
<feature type="compositionally biased region" description="Basic residues" evidence="1">
    <location>
        <begin position="44"/>
        <end position="62"/>
    </location>
</feature>
<evidence type="ECO:0000313" key="2">
    <source>
        <dbReference type="EMBL" id="EMC97129.1"/>
    </source>
</evidence>
<proteinExistence type="predicted"/>
<keyword evidence="3" id="KW-1185">Reference proteome</keyword>
<dbReference type="KEGG" id="bcom:BAUCODRAFT_147284"/>
<feature type="compositionally biased region" description="Polar residues" evidence="1">
    <location>
        <begin position="18"/>
        <end position="28"/>
    </location>
</feature>
<name>M2ND49_BAUPA</name>
<reference evidence="2 3" key="1">
    <citation type="journal article" date="2012" name="PLoS Pathog.">
        <title>Diverse lifestyles and strategies of plant pathogenesis encoded in the genomes of eighteen Dothideomycetes fungi.</title>
        <authorList>
            <person name="Ohm R.A."/>
            <person name="Feau N."/>
            <person name="Henrissat B."/>
            <person name="Schoch C.L."/>
            <person name="Horwitz B.A."/>
            <person name="Barry K.W."/>
            <person name="Condon B.J."/>
            <person name="Copeland A.C."/>
            <person name="Dhillon B."/>
            <person name="Glaser F."/>
            <person name="Hesse C.N."/>
            <person name="Kosti I."/>
            <person name="LaButti K."/>
            <person name="Lindquist E.A."/>
            <person name="Lucas S."/>
            <person name="Salamov A.A."/>
            <person name="Bradshaw R.E."/>
            <person name="Ciuffetti L."/>
            <person name="Hamelin R.C."/>
            <person name="Kema G.H.J."/>
            <person name="Lawrence C."/>
            <person name="Scott J.A."/>
            <person name="Spatafora J.W."/>
            <person name="Turgeon B.G."/>
            <person name="de Wit P.J.G.M."/>
            <person name="Zhong S."/>
            <person name="Goodwin S.B."/>
            <person name="Grigoriev I.V."/>
        </authorList>
    </citation>
    <scope>NUCLEOTIDE SEQUENCE [LARGE SCALE GENOMIC DNA]</scope>
    <source>
        <strain evidence="2 3">UAMH 10762</strain>
    </source>
</reference>
<organism evidence="2 3">
    <name type="scientific">Baudoinia panamericana (strain UAMH 10762)</name>
    <name type="common">Angels' share fungus</name>
    <name type="synonym">Baudoinia compniacensis (strain UAMH 10762)</name>
    <dbReference type="NCBI Taxonomy" id="717646"/>
    <lineage>
        <taxon>Eukaryota</taxon>
        <taxon>Fungi</taxon>
        <taxon>Dikarya</taxon>
        <taxon>Ascomycota</taxon>
        <taxon>Pezizomycotina</taxon>
        <taxon>Dothideomycetes</taxon>
        <taxon>Dothideomycetidae</taxon>
        <taxon>Mycosphaerellales</taxon>
        <taxon>Teratosphaeriaceae</taxon>
        <taxon>Baudoinia</taxon>
    </lineage>
</organism>